<keyword evidence="3" id="KW-1185">Reference proteome</keyword>
<proteinExistence type="predicted"/>
<accession>A0A078AVL1</accession>
<protein>
    <submittedName>
        <fullName evidence="2">Uncharacterized protein</fullName>
    </submittedName>
</protein>
<dbReference type="Proteomes" id="UP000039865">
    <property type="component" value="Unassembled WGS sequence"/>
</dbReference>
<organism evidence="2 3">
    <name type="scientific">Stylonychia lemnae</name>
    <name type="common">Ciliate</name>
    <dbReference type="NCBI Taxonomy" id="5949"/>
    <lineage>
        <taxon>Eukaryota</taxon>
        <taxon>Sar</taxon>
        <taxon>Alveolata</taxon>
        <taxon>Ciliophora</taxon>
        <taxon>Intramacronucleata</taxon>
        <taxon>Spirotrichea</taxon>
        <taxon>Stichotrichia</taxon>
        <taxon>Sporadotrichida</taxon>
        <taxon>Oxytrichidae</taxon>
        <taxon>Stylonychinae</taxon>
        <taxon>Stylonychia</taxon>
    </lineage>
</organism>
<dbReference type="AlphaFoldDB" id="A0A078AVL1"/>
<evidence type="ECO:0000313" key="2">
    <source>
        <dbReference type="EMBL" id="CDW86405.1"/>
    </source>
</evidence>
<evidence type="ECO:0000313" key="3">
    <source>
        <dbReference type="Proteomes" id="UP000039865"/>
    </source>
</evidence>
<dbReference type="EMBL" id="CCKQ01014614">
    <property type="protein sequence ID" value="CDW86405.1"/>
    <property type="molecule type" value="Genomic_DNA"/>
</dbReference>
<dbReference type="InParanoid" id="A0A078AVL1"/>
<feature type="compositionally biased region" description="Polar residues" evidence="1">
    <location>
        <begin position="484"/>
        <end position="499"/>
    </location>
</feature>
<sequence>MENFGDHILSEEASSGTSSQMTHPQDQRIYLKIFTQFSNDQIESVDYRPEDKDLRNLYKYICPICMRYFNVVIVVRIIYATVVPSISRRSKEKTWITKLIAPNVELLSSAYLMQTKKIQQVNPSSQLYNKVKYYFDSQVLSKEESENDQEEIQDLSLSNVTKSPSKSIPEYNEIDKSKLVEEDLDPEVVKKEIIIQNYFSKNDPAEDYYQKYQQIINPRDRVVSILGSVVLKNKQNLVLSEYNFDKNDYVNACEIVRHKSVDHFKSEQRAAGCGVEYQSFHILNDISNYFHQTNTGTKAEGKFTQAFGFLNGNRSRGSPDNVHFKSAHGGYSKKKLDFRYPVDLKIPSKNIDKNSMLQKALLRSQKYSNMILKPRRNTMFNKPPFPINESNGRDSGSRFIIDPINSPLFQNSIKMSDSNGIQSPQRFKKLFQINDQEQSSVSNFLIHQNSSQTNLNRQQSSNNNLNENINDVIKRRPKLPRKNANFNSNQRSVTTSPGKQHNGKILVIIQILGNIEDKEEALRTDKVIH</sequence>
<name>A0A078AVL1_STYLE</name>
<reference evidence="2 3" key="1">
    <citation type="submission" date="2014-06" db="EMBL/GenBank/DDBJ databases">
        <authorList>
            <person name="Swart Estienne"/>
        </authorList>
    </citation>
    <scope>NUCLEOTIDE SEQUENCE [LARGE SCALE GENOMIC DNA]</scope>
    <source>
        <strain evidence="2 3">130c</strain>
    </source>
</reference>
<feature type="region of interest" description="Disordered" evidence="1">
    <location>
        <begin position="480"/>
        <end position="499"/>
    </location>
</feature>
<gene>
    <name evidence="2" type="primary">Contig12922.g13781</name>
    <name evidence="2" type="ORF">STYLEM_15499</name>
</gene>
<evidence type="ECO:0000256" key="1">
    <source>
        <dbReference type="SAM" id="MobiDB-lite"/>
    </source>
</evidence>